<dbReference type="Gene3D" id="3.40.50.10140">
    <property type="entry name" value="Toll/interleukin-1 receptor homology (TIR) domain"/>
    <property type="match status" value="1"/>
</dbReference>
<dbReference type="EMBL" id="BAABFN010000001">
    <property type="protein sequence ID" value="GAA4299608.1"/>
    <property type="molecule type" value="Genomic_DNA"/>
</dbReference>
<sequence length="499" mass="57461">MKTYLEDVFKKSGIPTYTFVKPIEYNKIIVSLRTKGRGIIIEGPSGIGKTTSIQKAIEELSLNKNVLKLSGRKAYDRDLIKELPEMGDIGTVIIDDFHVLIAEAKLSIANYMKILADEESGYSKLILIGINKAGDSLVQLASDLNNRIDTVRFEKNPDEKVMQVIEQGEIALNILFNTKKEIVELSKGSFHIAQYLCNEICTFEGILERSDNKRIIETSLEIIKQKVLDEFGRTFYSKARSFATGTRLRREGRAPYLHLLYWLSLSDDWTIQIDDISREHPEHKLSILQVADKGHLEGVIKDDESIQEVIHFDSHSRVLSIEDPKFMFYLRNLLWSKFARQIGYLTFEIKSRYDFALSFAGEDRNLADEINKILLENDIAVFYDKNEQSRILGESVEDYLAPIYSSEARFIVALLSMNYPRKIWTKFESDNFKQRFGENSVIPIWYSNCPITMFDESRKYGGITFDVNVDIHSQATLICSELIEKIYIERQLESEKLES</sequence>
<evidence type="ECO:0000313" key="2">
    <source>
        <dbReference type="EMBL" id="GAA4299608.1"/>
    </source>
</evidence>
<accession>A0ABP8FB87</accession>
<dbReference type="CDD" id="cd00009">
    <property type="entry name" value="AAA"/>
    <property type="match status" value="1"/>
</dbReference>
<dbReference type="InterPro" id="IPR027417">
    <property type="entry name" value="P-loop_NTPase"/>
</dbReference>
<dbReference type="Gene3D" id="3.40.50.300">
    <property type="entry name" value="P-loop containing nucleotide triphosphate hydrolases"/>
    <property type="match status" value="1"/>
</dbReference>
<name>A0ABP8FB87_9BACT</name>
<dbReference type="SMART" id="SM00382">
    <property type="entry name" value="AAA"/>
    <property type="match status" value="1"/>
</dbReference>
<dbReference type="InterPro" id="IPR003593">
    <property type="entry name" value="AAA+_ATPase"/>
</dbReference>
<dbReference type="InterPro" id="IPR035897">
    <property type="entry name" value="Toll_tir_struct_dom_sf"/>
</dbReference>
<evidence type="ECO:0000313" key="3">
    <source>
        <dbReference type="Proteomes" id="UP001501207"/>
    </source>
</evidence>
<organism evidence="2 3">
    <name type="scientific">Compostibacter hankyongensis</name>
    <dbReference type="NCBI Taxonomy" id="1007089"/>
    <lineage>
        <taxon>Bacteria</taxon>
        <taxon>Pseudomonadati</taxon>
        <taxon>Bacteroidota</taxon>
        <taxon>Chitinophagia</taxon>
        <taxon>Chitinophagales</taxon>
        <taxon>Chitinophagaceae</taxon>
        <taxon>Compostibacter</taxon>
    </lineage>
</organism>
<dbReference type="RefSeq" id="WP_344973336.1">
    <property type="nucleotide sequence ID" value="NZ_BAABFN010000001.1"/>
</dbReference>
<gene>
    <name evidence="2" type="ORF">GCM10023143_00010</name>
</gene>
<keyword evidence="3" id="KW-1185">Reference proteome</keyword>
<evidence type="ECO:0000259" key="1">
    <source>
        <dbReference type="SMART" id="SM00382"/>
    </source>
</evidence>
<proteinExistence type="predicted"/>
<comment type="caution">
    <text evidence="2">The sequence shown here is derived from an EMBL/GenBank/DDBJ whole genome shotgun (WGS) entry which is preliminary data.</text>
</comment>
<dbReference type="SUPFAM" id="SSF52200">
    <property type="entry name" value="Toll/Interleukin receptor TIR domain"/>
    <property type="match status" value="1"/>
</dbReference>
<reference evidence="3" key="1">
    <citation type="journal article" date="2019" name="Int. J. Syst. Evol. Microbiol.">
        <title>The Global Catalogue of Microorganisms (GCM) 10K type strain sequencing project: providing services to taxonomists for standard genome sequencing and annotation.</title>
        <authorList>
            <consortium name="The Broad Institute Genomics Platform"/>
            <consortium name="The Broad Institute Genome Sequencing Center for Infectious Disease"/>
            <person name="Wu L."/>
            <person name="Ma J."/>
        </authorList>
    </citation>
    <scope>NUCLEOTIDE SEQUENCE [LARGE SCALE GENOMIC DNA]</scope>
    <source>
        <strain evidence="3">JCM 17664</strain>
    </source>
</reference>
<dbReference type="InterPro" id="IPR000157">
    <property type="entry name" value="TIR_dom"/>
</dbReference>
<feature type="domain" description="AAA+ ATPase" evidence="1">
    <location>
        <begin position="35"/>
        <end position="158"/>
    </location>
</feature>
<dbReference type="Pfam" id="PF13676">
    <property type="entry name" value="TIR_2"/>
    <property type="match status" value="1"/>
</dbReference>
<dbReference type="SUPFAM" id="SSF52540">
    <property type="entry name" value="P-loop containing nucleoside triphosphate hydrolases"/>
    <property type="match status" value="1"/>
</dbReference>
<protein>
    <recommendedName>
        <fullName evidence="1">AAA+ ATPase domain-containing protein</fullName>
    </recommendedName>
</protein>
<dbReference type="Proteomes" id="UP001501207">
    <property type="component" value="Unassembled WGS sequence"/>
</dbReference>